<protein>
    <recommendedName>
        <fullName evidence="2">DUF4347 domain-containing protein</fullName>
    </recommendedName>
</protein>
<evidence type="ECO:0000313" key="3">
    <source>
        <dbReference type="EMBL" id="RCK33081.1"/>
    </source>
</evidence>
<evidence type="ECO:0000259" key="2">
    <source>
        <dbReference type="Pfam" id="PF14252"/>
    </source>
</evidence>
<dbReference type="Proteomes" id="UP000253226">
    <property type="component" value="Unassembled WGS sequence"/>
</dbReference>
<dbReference type="Pfam" id="PF14252">
    <property type="entry name" value="DUF4347"/>
    <property type="match status" value="1"/>
</dbReference>
<evidence type="ECO:0000256" key="1">
    <source>
        <dbReference type="SAM" id="MobiDB-lite"/>
    </source>
</evidence>
<dbReference type="AlphaFoldDB" id="A0A367W1L8"/>
<proteinExistence type="predicted"/>
<dbReference type="EMBL" id="JPWF01000013">
    <property type="protein sequence ID" value="RCK33081.1"/>
    <property type="molecule type" value="Genomic_DNA"/>
</dbReference>
<feature type="compositionally biased region" description="Low complexity" evidence="1">
    <location>
        <begin position="42"/>
        <end position="57"/>
    </location>
</feature>
<sequence>MNDQQACLGQPAGLSNWGDVHPIRLEERFMFDAAGAVTGADAAQDAAAQNEADSAQGEGRESGADVTANGGDREDIGDLGLSGPQSEQTRREIMFVDSRVDNLATVLAAVADNVEVHVLSENATMADIANFLEITGDVDAIHIVSHGVAGGIVLGGQNINTDKVAAMTGELERIGNSLNAGGDILLYGCDIAKGGEGAAFLSLVAALTRADVAASNDVTGTGGNWILEEATGSIESRGAVTGSPAVVLASGPNIGNLDGDTVNFTEGDSPVYIDASQDLTVTDADSANFNGGSLVIAFTSNYDPDDDRLRIDRSGTVSATNGLASGSSISVGGQVIATVTTSDLENGQFVLSLSANATSANMQAFMRVLQYENNNTETIEETDRQIGFQISDDNNITGNAAYVTISVKSVNNAPSLNGANGGGLFKPNGTPVVIDGDMTVSDPEHNDNGNYTDAVFRITRNGNGNGNDSGNANDVFSATGNLGTLTEGGDLILNGVKIGEVTTNSGGVLKITFDSDATQARVNEAIQSIAYANQSGTPPSEVKLKLSFTDAADYHSQTDKEVIATVTINIDVPSDADEFIPPVVSDGGGEVPPLGAGPAPEMVPDGGAPVAGSMIVPGNSGDAVNSSVTGQMGDTSTIGQSSTPVASSLQLYRSPASWPVRAQTDADERRVDNQLISGGYHEDQWFDSDLSASNDADPDREAPDTEANSAEDIVFDADFTAQLAHWGRDDADMIDKLEAALREHQVPQVV</sequence>
<organism evidence="3 4">
    <name type="scientific">Thalassospira profundimaris</name>
    <dbReference type="NCBI Taxonomy" id="502049"/>
    <lineage>
        <taxon>Bacteria</taxon>
        <taxon>Pseudomonadati</taxon>
        <taxon>Pseudomonadota</taxon>
        <taxon>Alphaproteobacteria</taxon>
        <taxon>Rhodospirillales</taxon>
        <taxon>Thalassospiraceae</taxon>
        <taxon>Thalassospira</taxon>
    </lineage>
</organism>
<dbReference type="InterPro" id="IPR025592">
    <property type="entry name" value="DUF4347"/>
</dbReference>
<evidence type="ECO:0000313" key="4">
    <source>
        <dbReference type="Proteomes" id="UP000253226"/>
    </source>
</evidence>
<comment type="caution">
    <text evidence="3">The sequence shown here is derived from an EMBL/GenBank/DDBJ whole genome shotgun (WGS) entry which is preliminary data.</text>
</comment>
<reference evidence="3 4" key="1">
    <citation type="submission" date="2014-07" db="EMBL/GenBank/DDBJ databases">
        <title>Draft genome sequence of Thalassospira profundimaris 35.</title>
        <authorList>
            <person name="Lai Q."/>
            <person name="Shao Z."/>
        </authorList>
    </citation>
    <scope>NUCLEOTIDE SEQUENCE [LARGE SCALE GENOMIC DNA]</scope>
    <source>
        <strain evidence="3 4">35</strain>
    </source>
</reference>
<name>A0A367W1L8_9PROT</name>
<dbReference type="RefSeq" id="WP_114103649.1">
    <property type="nucleotide sequence ID" value="NZ_JPWF01000013.1"/>
</dbReference>
<accession>A0A367W1L8</accession>
<dbReference type="OrthoDB" id="9816366at2"/>
<feature type="domain" description="DUF4347" evidence="2">
    <location>
        <begin position="93"/>
        <end position="241"/>
    </location>
</feature>
<feature type="region of interest" description="Disordered" evidence="1">
    <location>
        <begin position="678"/>
        <end position="713"/>
    </location>
</feature>
<gene>
    <name evidence="3" type="ORF">TH19_18030</name>
</gene>
<feature type="region of interest" description="Disordered" evidence="1">
    <location>
        <begin position="42"/>
        <end position="88"/>
    </location>
</feature>